<evidence type="ECO:0000313" key="6">
    <source>
        <dbReference type="EMBL" id="THF57692.1"/>
    </source>
</evidence>
<reference evidence="6 7" key="1">
    <citation type="submission" date="2019-04" db="EMBL/GenBank/DDBJ databases">
        <title>Azoarcus rhizosphaerae sp. nov. isolated from rhizosphere of Ficus religiosa.</title>
        <authorList>
            <person name="Lin S.-Y."/>
            <person name="Hameed A."/>
            <person name="Hsu Y.-H."/>
            <person name="Young C.-C."/>
        </authorList>
    </citation>
    <scope>NUCLEOTIDE SEQUENCE [LARGE SCALE GENOMIC DNA]</scope>
    <source>
        <strain evidence="6 7">CC-YHH848</strain>
    </source>
</reference>
<evidence type="ECO:0000256" key="3">
    <source>
        <dbReference type="ARBA" id="ARBA00023098"/>
    </source>
</evidence>
<feature type="active site" description="Nucleophile" evidence="4">
    <location>
        <position position="48"/>
    </location>
</feature>
<dbReference type="InterPro" id="IPR016035">
    <property type="entry name" value="Acyl_Trfase/lysoPLipase"/>
</dbReference>
<dbReference type="PANTHER" id="PTHR14226">
    <property type="entry name" value="NEUROPATHY TARGET ESTERASE/SWISS CHEESE D.MELANOGASTER"/>
    <property type="match status" value="1"/>
</dbReference>
<dbReference type="Gene3D" id="3.40.1090.10">
    <property type="entry name" value="Cytosolic phospholipase A2 catalytic domain"/>
    <property type="match status" value="1"/>
</dbReference>
<feature type="domain" description="PNPLA" evidence="5">
    <location>
        <begin position="10"/>
        <end position="223"/>
    </location>
</feature>
<keyword evidence="1 4" id="KW-0378">Hydrolase</keyword>
<evidence type="ECO:0000256" key="4">
    <source>
        <dbReference type="PROSITE-ProRule" id="PRU01161"/>
    </source>
</evidence>
<dbReference type="OrthoDB" id="9798773at2"/>
<dbReference type="EMBL" id="SSOD01000017">
    <property type="protein sequence ID" value="THF57692.1"/>
    <property type="molecule type" value="Genomic_DNA"/>
</dbReference>
<keyword evidence="2 4" id="KW-0442">Lipid degradation</keyword>
<dbReference type="PANTHER" id="PTHR14226:SF57">
    <property type="entry name" value="BLR7027 PROTEIN"/>
    <property type="match status" value="1"/>
</dbReference>
<dbReference type="AlphaFoldDB" id="A0A4S4AFS3"/>
<comment type="caution">
    <text evidence="6">The sequence shown here is derived from an EMBL/GenBank/DDBJ whole genome shotgun (WGS) entry which is preliminary data.</text>
</comment>
<dbReference type="Proteomes" id="UP000307956">
    <property type="component" value="Unassembled WGS sequence"/>
</dbReference>
<feature type="short sequence motif" description="GXSXG" evidence="4">
    <location>
        <begin position="46"/>
        <end position="50"/>
    </location>
</feature>
<dbReference type="GO" id="GO:0016042">
    <property type="term" value="P:lipid catabolic process"/>
    <property type="evidence" value="ECO:0007669"/>
    <property type="project" value="UniProtKB-UniRule"/>
</dbReference>
<dbReference type="InterPro" id="IPR050301">
    <property type="entry name" value="NTE"/>
</dbReference>
<keyword evidence="3 4" id="KW-0443">Lipid metabolism</keyword>
<dbReference type="InterPro" id="IPR002641">
    <property type="entry name" value="PNPLA_dom"/>
</dbReference>
<keyword evidence="7" id="KW-1185">Reference proteome</keyword>
<dbReference type="SUPFAM" id="SSF52151">
    <property type="entry name" value="FabD/lysophospholipase-like"/>
    <property type="match status" value="1"/>
</dbReference>
<protein>
    <submittedName>
        <fullName evidence="6">Patatin-like phospholipase family protein</fullName>
    </submittedName>
</protein>
<name>A0A4S4AFS3_9RHOO</name>
<dbReference type="PROSITE" id="PS51635">
    <property type="entry name" value="PNPLA"/>
    <property type="match status" value="1"/>
</dbReference>
<proteinExistence type="predicted"/>
<sequence length="378" mass="40956">MNRDGERAALVLTGGGARAAYQVGVLAAIRELRGRSPGNPFPILCGTSAGGINAAALAVFSADFNAAVRKLVWIWRNFHVEQIYRTDPAALFGSFLRWGSALTLGWALRQTPRALLDNAPLGRLLAHVLDFSAIERAIAAGHLYAVSVNASGYTSGESLAFFEAAPQVQPWRRAQRVGMRAQLGVEHLLATSALPFVFPAVKIHREYFGDGSMRQLAPISPAIHLGADRILVIGAGRLAEEGRQRTDSYPSPAQIAGHALSSIFLDTLAGDLERLERINTTVGALTPAQREAAGIRLRPLETLAISPSRRLDTIAGRHRRSLPPLLRTVLGGMGAMRREGSTLLSYLLFEPPFTRALIELGYHDAHARRGEIADFLRL</sequence>
<comment type="caution">
    <text evidence="4">Lacks conserved residue(s) required for the propagation of feature annotation.</text>
</comment>
<evidence type="ECO:0000313" key="7">
    <source>
        <dbReference type="Proteomes" id="UP000307956"/>
    </source>
</evidence>
<dbReference type="Pfam" id="PF01734">
    <property type="entry name" value="Patatin"/>
    <property type="match status" value="1"/>
</dbReference>
<organism evidence="6 7">
    <name type="scientific">Pseudothauera rhizosphaerae</name>
    <dbReference type="NCBI Taxonomy" id="2565932"/>
    <lineage>
        <taxon>Bacteria</taxon>
        <taxon>Pseudomonadati</taxon>
        <taxon>Pseudomonadota</taxon>
        <taxon>Betaproteobacteria</taxon>
        <taxon>Rhodocyclales</taxon>
        <taxon>Zoogloeaceae</taxon>
        <taxon>Pseudothauera</taxon>
    </lineage>
</organism>
<evidence type="ECO:0000256" key="2">
    <source>
        <dbReference type="ARBA" id="ARBA00022963"/>
    </source>
</evidence>
<gene>
    <name evidence="6" type="ORF">E6O51_17845</name>
</gene>
<dbReference type="GO" id="GO:0016787">
    <property type="term" value="F:hydrolase activity"/>
    <property type="evidence" value="ECO:0007669"/>
    <property type="project" value="UniProtKB-UniRule"/>
</dbReference>
<feature type="active site" description="Proton acceptor" evidence="4">
    <location>
        <position position="210"/>
    </location>
</feature>
<evidence type="ECO:0000259" key="5">
    <source>
        <dbReference type="PROSITE" id="PS51635"/>
    </source>
</evidence>
<dbReference type="RefSeq" id="WP_136386370.1">
    <property type="nucleotide sequence ID" value="NZ_SSOD01000017.1"/>
</dbReference>
<accession>A0A4S4AFS3</accession>
<evidence type="ECO:0000256" key="1">
    <source>
        <dbReference type="ARBA" id="ARBA00022801"/>
    </source>
</evidence>